<dbReference type="HAMAP" id="MF_00065">
    <property type="entry name" value="Adenylyl_sulf_kinase"/>
    <property type="match status" value="1"/>
</dbReference>
<accession>T1BKD9</accession>
<dbReference type="GO" id="GO:0005737">
    <property type="term" value="C:cytoplasm"/>
    <property type="evidence" value="ECO:0007669"/>
    <property type="project" value="TreeGrafter"/>
</dbReference>
<dbReference type="PANTHER" id="PTHR42700:SF1">
    <property type="entry name" value="SULFATE ADENYLYLTRANSFERASE"/>
    <property type="match status" value="1"/>
</dbReference>
<evidence type="ECO:0000259" key="5">
    <source>
        <dbReference type="Pfam" id="PF01583"/>
    </source>
</evidence>
<dbReference type="GO" id="GO:0010134">
    <property type="term" value="P:sulfate assimilation via adenylyl sulfate reduction"/>
    <property type="evidence" value="ECO:0007669"/>
    <property type="project" value="TreeGrafter"/>
</dbReference>
<dbReference type="EC" id="2.7.1.25" evidence="1"/>
<dbReference type="Gene3D" id="3.40.50.300">
    <property type="entry name" value="P-loop containing nucleotide triphosphate hydrolases"/>
    <property type="match status" value="1"/>
</dbReference>
<sequence>MELQQGFCIWLTGLPSAGKTTIAREVERRLRERGVHTELLDGDEVRRGLSSDLGFDRKSREMHASRVTFVARVLARNNVVPLVALISPYRQSRALARKEIGAFVEVYVSTPLNVCEERDVKGLYRKARMGEIHDMTGVDDPYEPPVSPEIVVDTLGQNPGESAEFLLAELVRLKWLPDSFSKSLASGAPARDHLKVHV</sequence>
<dbReference type="NCBIfam" id="NF003013">
    <property type="entry name" value="PRK03846.1"/>
    <property type="match status" value="1"/>
</dbReference>
<keyword evidence="4" id="KW-0067">ATP-binding</keyword>
<protein>
    <recommendedName>
        <fullName evidence="1">adenylyl-sulfate kinase</fullName>
        <ecNumber evidence="1">2.7.1.25</ecNumber>
    </recommendedName>
</protein>
<dbReference type="Pfam" id="PF01583">
    <property type="entry name" value="APS_kinase"/>
    <property type="match status" value="1"/>
</dbReference>
<feature type="domain" description="APS kinase" evidence="5">
    <location>
        <begin position="5"/>
        <end position="153"/>
    </location>
</feature>
<dbReference type="EMBL" id="AUZY01006628">
    <property type="protein sequence ID" value="EQD53739.1"/>
    <property type="molecule type" value="Genomic_DNA"/>
</dbReference>
<keyword evidence="6" id="KW-0548">Nucleotidyltransferase</keyword>
<dbReference type="GO" id="GO:0019379">
    <property type="term" value="P:sulfate assimilation, phosphoadenylyl sulfate reduction by phosphoadenylyl-sulfate reductase (thioredoxin)"/>
    <property type="evidence" value="ECO:0007669"/>
    <property type="project" value="TreeGrafter"/>
</dbReference>
<evidence type="ECO:0000256" key="1">
    <source>
        <dbReference type="ARBA" id="ARBA00012121"/>
    </source>
</evidence>
<dbReference type="AlphaFoldDB" id="T1BKD9"/>
<dbReference type="InterPro" id="IPR059117">
    <property type="entry name" value="APS_kinase_dom"/>
</dbReference>
<keyword evidence="2 6" id="KW-0808">Transferase</keyword>
<dbReference type="InterPro" id="IPR002891">
    <property type="entry name" value="APS"/>
</dbReference>
<reference evidence="6" key="1">
    <citation type="submission" date="2013-08" db="EMBL/GenBank/DDBJ databases">
        <authorList>
            <person name="Mendez C."/>
            <person name="Richter M."/>
            <person name="Ferrer M."/>
            <person name="Sanchez J."/>
        </authorList>
    </citation>
    <scope>NUCLEOTIDE SEQUENCE</scope>
</reference>
<evidence type="ECO:0000256" key="2">
    <source>
        <dbReference type="ARBA" id="ARBA00022679"/>
    </source>
</evidence>
<dbReference type="GO" id="GO:0004781">
    <property type="term" value="F:sulfate adenylyltransferase (ATP) activity"/>
    <property type="evidence" value="ECO:0007669"/>
    <property type="project" value="TreeGrafter"/>
</dbReference>
<dbReference type="GO" id="GO:0005524">
    <property type="term" value="F:ATP binding"/>
    <property type="evidence" value="ECO:0007669"/>
    <property type="project" value="InterPro"/>
</dbReference>
<name>T1BKD9_9ZZZZ</name>
<gene>
    <name evidence="6" type="ORF">B1B_10057</name>
</gene>
<evidence type="ECO:0000256" key="3">
    <source>
        <dbReference type="ARBA" id="ARBA00022741"/>
    </source>
</evidence>
<dbReference type="GO" id="GO:0004020">
    <property type="term" value="F:adenylylsulfate kinase activity"/>
    <property type="evidence" value="ECO:0007669"/>
    <property type="project" value="InterPro"/>
</dbReference>
<dbReference type="PANTHER" id="PTHR42700">
    <property type="entry name" value="SULFATE ADENYLYLTRANSFERASE"/>
    <property type="match status" value="1"/>
</dbReference>
<dbReference type="InterPro" id="IPR050512">
    <property type="entry name" value="Sulf_AdTrans/APS_kinase"/>
</dbReference>
<proteinExistence type="inferred from homology"/>
<organism evidence="6">
    <name type="scientific">mine drainage metagenome</name>
    <dbReference type="NCBI Taxonomy" id="410659"/>
    <lineage>
        <taxon>unclassified sequences</taxon>
        <taxon>metagenomes</taxon>
        <taxon>ecological metagenomes</taxon>
    </lineage>
</organism>
<dbReference type="InterPro" id="IPR027417">
    <property type="entry name" value="P-loop_NTPase"/>
</dbReference>
<dbReference type="SUPFAM" id="SSF52540">
    <property type="entry name" value="P-loop containing nucleoside triphosphate hydrolases"/>
    <property type="match status" value="1"/>
</dbReference>
<dbReference type="NCBIfam" id="TIGR00455">
    <property type="entry name" value="apsK"/>
    <property type="match status" value="1"/>
</dbReference>
<evidence type="ECO:0000256" key="4">
    <source>
        <dbReference type="ARBA" id="ARBA00022840"/>
    </source>
</evidence>
<reference evidence="6" key="2">
    <citation type="journal article" date="2014" name="ISME J.">
        <title>Microbial stratification in low pH oxic and suboxic macroscopic growths along an acid mine drainage.</title>
        <authorList>
            <person name="Mendez-Garcia C."/>
            <person name="Mesa V."/>
            <person name="Sprenger R.R."/>
            <person name="Richter M."/>
            <person name="Diez M.S."/>
            <person name="Solano J."/>
            <person name="Bargiela R."/>
            <person name="Golyshina O.V."/>
            <person name="Manteca A."/>
            <person name="Ramos J.L."/>
            <person name="Gallego J.R."/>
            <person name="Llorente I."/>
            <person name="Martins Dos Santos V.A."/>
            <person name="Jensen O.N."/>
            <person name="Pelaez A.I."/>
            <person name="Sanchez J."/>
            <person name="Ferrer M."/>
        </authorList>
    </citation>
    <scope>NUCLEOTIDE SEQUENCE</scope>
</reference>
<keyword evidence="6" id="KW-0418">Kinase</keyword>
<dbReference type="CDD" id="cd02027">
    <property type="entry name" value="APSK"/>
    <property type="match status" value="1"/>
</dbReference>
<comment type="caution">
    <text evidence="6">The sequence shown here is derived from an EMBL/GenBank/DDBJ whole genome shotgun (WGS) entry which is preliminary data.</text>
</comment>
<keyword evidence="3" id="KW-0547">Nucleotide-binding</keyword>
<evidence type="ECO:0000313" key="6">
    <source>
        <dbReference type="EMBL" id="EQD53739.1"/>
    </source>
</evidence>